<name>A0ABS5VRC7_9BACT</name>
<dbReference type="Pfam" id="PF13585">
    <property type="entry name" value="CHU_C"/>
    <property type="match status" value="1"/>
</dbReference>
<dbReference type="NCBIfam" id="TIGR04131">
    <property type="entry name" value="Bac_Flav_CTERM"/>
    <property type="match status" value="1"/>
</dbReference>
<sequence length="953" mass="100769">AVAGAYTFKYVVTGTAPCAKDSATVTVNVNVNEIANAGPDQSVCGTATLNANSPNTGTGLWSFAPGGDADGLGIIDNPSSPTSKFDGTIGQTYTLRWTITNGACSSFEDVQIKFNLAPSVADAGADQLICSQNYTTLNATAPTAGTGIWSVIEGMGGIPIPANDINAQFIGVTGTLYKLRWIVTNGTCPPSIDEVVINFAAAPTVVSPVTVCLNTTAPVLTATAVGATAYQWYSVSGGASTLIATTTTGSYTPTAAQLNVGTVGTTNFEVRAVYPCGTSVASAIVVNVSNTGSCGGGGNGPGGPINCGVFTIPTPKLTLPTCLTANNGMNDGAIELTITGGNLPAGQSYYVVLYDSILGGTQTSYFTRSIPVPPGVPTSFDNLPPSLDYQIFITDGTSTCILSQSLQVQSTVTATLDPASVKDAVCFDQPTGQAQITVTGGNAPYEYSTDNGTVWSTFTSNLTNLPVGTYSILVRDDGTDKCPAEVQITINNAPSKVSSIYEAKEASCNNNDGELKVSDPTGGNAPYTISFQGGLFENLTDSIVYKGLQRGNKNYRIRDVNGCEQSMIVNIPSPNQIIINDPQATVTPPSCESGGTDGSVVIAVDMDETQTPGPYKYGIARATEDESTITLEKFPNSGNSDMKSGLTAGNYYVLVSSDFGCPTRQDFTISGGAIAVDFMTEKFCEENKQVVQLSDIKGDNNAAFDVLVFDKFSGKRVDSIRVSPFPITNTYLIEDRNFLSKKGEYNLIVRQNQALCPIVKSDKKTVVISNPISASIEGMTASYPDMPTGSLKVVGITGGDPGYMITISLDSASSSLSSFEKTEPIEENENFELEKYYKKQLPAGRYGIVIEDESGCTLDLVGRVPLDNSVYAPNIFTPNDDGINDIFFVRNLGDSGNKLVITNRWGKEIYKSDNYQNNWRGEGAVDGIYFYRLQIGKNEPITGWVEIMRGIKP</sequence>
<dbReference type="InterPro" id="IPR026341">
    <property type="entry name" value="T9SS_type_B"/>
</dbReference>
<evidence type="ECO:0000313" key="2">
    <source>
        <dbReference type="Proteomes" id="UP000772618"/>
    </source>
</evidence>
<evidence type="ECO:0000313" key="1">
    <source>
        <dbReference type="EMBL" id="MBT1703409.1"/>
    </source>
</evidence>
<feature type="non-terminal residue" evidence="1">
    <location>
        <position position="1"/>
    </location>
</feature>
<dbReference type="InterPro" id="IPR025667">
    <property type="entry name" value="SprB_repeat"/>
</dbReference>
<organism evidence="1 2">
    <name type="scientific">Chryseosolibacter indicus</name>
    <dbReference type="NCBI Taxonomy" id="2782351"/>
    <lineage>
        <taxon>Bacteria</taxon>
        <taxon>Pseudomonadati</taxon>
        <taxon>Bacteroidota</taxon>
        <taxon>Cytophagia</taxon>
        <taxon>Cytophagales</taxon>
        <taxon>Chryseotaleaceae</taxon>
        <taxon>Chryseosolibacter</taxon>
    </lineage>
</organism>
<dbReference type="Gene3D" id="2.60.40.10">
    <property type="entry name" value="Immunoglobulins"/>
    <property type="match status" value="1"/>
</dbReference>
<dbReference type="EMBL" id="JAHESD010000015">
    <property type="protein sequence ID" value="MBT1703409.1"/>
    <property type="molecule type" value="Genomic_DNA"/>
</dbReference>
<dbReference type="Pfam" id="PF13573">
    <property type="entry name" value="SprB"/>
    <property type="match status" value="2"/>
</dbReference>
<dbReference type="RefSeq" id="WP_254153373.1">
    <property type="nucleotide sequence ID" value="NZ_JAHESD010000015.1"/>
</dbReference>
<dbReference type="Proteomes" id="UP000772618">
    <property type="component" value="Unassembled WGS sequence"/>
</dbReference>
<comment type="caution">
    <text evidence="1">The sequence shown here is derived from an EMBL/GenBank/DDBJ whole genome shotgun (WGS) entry which is preliminary data.</text>
</comment>
<accession>A0ABS5VRC7</accession>
<dbReference type="InterPro" id="IPR013783">
    <property type="entry name" value="Ig-like_fold"/>
</dbReference>
<gene>
    <name evidence="1" type="ORF">KK060_08975</name>
</gene>
<protein>
    <submittedName>
        <fullName evidence="1">Gliding motility-associated C-terminal domain-containing protein</fullName>
    </submittedName>
</protein>
<reference evidence="1 2" key="1">
    <citation type="submission" date="2021-05" db="EMBL/GenBank/DDBJ databases">
        <title>A Polyphasic approach of four new species of the genus Ohtaekwangia: Ohtaekwangia histidinii sp. nov., Ohtaekwangia cretensis sp. nov., Ohtaekwangia indiensis sp. nov., Ohtaekwangia reichenbachii sp. nov. from diverse environment.</title>
        <authorList>
            <person name="Octaviana S."/>
        </authorList>
    </citation>
    <scope>NUCLEOTIDE SEQUENCE [LARGE SCALE GENOMIC DNA]</scope>
    <source>
        <strain evidence="1 2">PWU20</strain>
    </source>
</reference>
<proteinExistence type="predicted"/>
<keyword evidence="2" id="KW-1185">Reference proteome</keyword>